<gene>
    <name evidence="2" type="ORF">ANACOL_01059</name>
</gene>
<keyword evidence="1" id="KW-1133">Transmembrane helix</keyword>
<accession>B0P8H0</accession>
<dbReference type="Proteomes" id="UP000003803">
    <property type="component" value="Unassembled WGS sequence"/>
</dbReference>
<keyword evidence="1" id="KW-0812">Transmembrane</keyword>
<dbReference type="AlphaFoldDB" id="B0P8H0"/>
<reference evidence="2" key="2">
    <citation type="submission" date="2013-09" db="EMBL/GenBank/DDBJ databases">
        <title>Draft genome sequence of Anaerotruncus colihominis(DSM 17241).</title>
        <authorList>
            <person name="Sudarsanam P."/>
            <person name="Ley R."/>
            <person name="Guruge J."/>
            <person name="Turnbaugh P.J."/>
            <person name="Mahowald M."/>
            <person name="Liep D."/>
            <person name="Gordon J."/>
        </authorList>
    </citation>
    <scope>NUCLEOTIDE SEQUENCE</scope>
    <source>
        <strain evidence="2">DSM 17241</strain>
    </source>
</reference>
<sequence>MAGRAAARPAALPADGDKKSRLILCRVTLALPLLLYIIYYI</sequence>
<keyword evidence="3" id="KW-1185">Reference proteome</keyword>
<name>B0P8H0_9FIRM</name>
<organism evidence="2 3">
    <name type="scientific">Anaerotruncus colihominis DSM 17241</name>
    <dbReference type="NCBI Taxonomy" id="445972"/>
    <lineage>
        <taxon>Bacteria</taxon>
        <taxon>Bacillati</taxon>
        <taxon>Bacillota</taxon>
        <taxon>Clostridia</taxon>
        <taxon>Eubacteriales</taxon>
        <taxon>Oscillospiraceae</taxon>
        <taxon>Anaerotruncus</taxon>
    </lineage>
</organism>
<evidence type="ECO:0000256" key="1">
    <source>
        <dbReference type="SAM" id="Phobius"/>
    </source>
</evidence>
<dbReference type="EMBL" id="ABGD02000007">
    <property type="protein sequence ID" value="EDS12216.1"/>
    <property type="molecule type" value="Genomic_DNA"/>
</dbReference>
<proteinExistence type="predicted"/>
<protein>
    <submittedName>
        <fullName evidence="2">Uncharacterized protein</fullName>
    </submittedName>
</protein>
<feature type="transmembrane region" description="Helical" evidence="1">
    <location>
        <begin position="21"/>
        <end position="39"/>
    </location>
</feature>
<dbReference type="HOGENOM" id="CLU_3264804_0_0_9"/>
<keyword evidence="1" id="KW-0472">Membrane</keyword>
<comment type="caution">
    <text evidence="2">The sequence shown here is derived from an EMBL/GenBank/DDBJ whole genome shotgun (WGS) entry which is preliminary data.</text>
</comment>
<evidence type="ECO:0000313" key="3">
    <source>
        <dbReference type="Proteomes" id="UP000003803"/>
    </source>
</evidence>
<evidence type="ECO:0000313" key="2">
    <source>
        <dbReference type="EMBL" id="EDS12216.1"/>
    </source>
</evidence>
<reference evidence="2" key="1">
    <citation type="submission" date="2007-11" db="EMBL/GenBank/DDBJ databases">
        <authorList>
            <person name="Fulton L."/>
            <person name="Clifton S."/>
            <person name="Fulton B."/>
            <person name="Xu J."/>
            <person name="Minx P."/>
            <person name="Pepin K.H."/>
            <person name="Johnson M."/>
            <person name="Thiruvilangam P."/>
            <person name="Bhonagiri V."/>
            <person name="Nash W.E."/>
            <person name="Mardis E.R."/>
            <person name="Wilson R.K."/>
        </authorList>
    </citation>
    <scope>NUCLEOTIDE SEQUENCE [LARGE SCALE GENOMIC DNA]</scope>
    <source>
        <strain evidence="2">DSM 17241</strain>
    </source>
</reference>